<dbReference type="GO" id="GO:0012505">
    <property type="term" value="C:endomembrane system"/>
    <property type="evidence" value="ECO:0007669"/>
    <property type="project" value="UniProtKB-SubCell"/>
</dbReference>
<dbReference type="InterPro" id="IPR050133">
    <property type="entry name" value="NqrDE/RnfAE_oxidrdctase"/>
</dbReference>
<evidence type="ECO:0000256" key="5">
    <source>
        <dbReference type="ARBA" id="ARBA00022967"/>
    </source>
</evidence>
<dbReference type="EMBL" id="DF970160">
    <property type="protein sequence ID" value="GAP65450.1"/>
    <property type="molecule type" value="Genomic_DNA"/>
</dbReference>
<evidence type="ECO:0000256" key="8">
    <source>
        <dbReference type="SAM" id="Phobius"/>
    </source>
</evidence>
<comment type="subcellular location">
    <subcellularLocation>
        <location evidence="1">Endomembrane system</location>
        <topology evidence="1">Multi-pass membrane protein</topology>
    </subcellularLocation>
</comment>
<reference evidence="10" key="2">
    <citation type="submission" date="2015-08" db="EMBL/GenBank/DDBJ databases">
        <title>Complete DNA Sequence of Pseudomonas syringae pv. actinidiae, the Causal Agent of Kiwifruit Canker Disease.</title>
        <authorList>
            <person name="Rikkerink E.H.A."/>
            <person name="Fineran P.C."/>
        </authorList>
    </citation>
    <scope>NUCLEOTIDE SEQUENCE</scope>
    <source>
        <strain evidence="10">SkMP5</strain>
    </source>
</reference>
<dbReference type="HOGENOM" id="CLU_095255_1_0_6"/>
<evidence type="ECO:0000256" key="6">
    <source>
        <dbReference type="ARBA" id="ARBA00022989"/>
    </source>
</evidence>
<dbReference type="InterPro" id="IPR003667">
    <property type="entry name" value="NqrDE/RnfAE"/>
</dbReference>
<dbReference type="RefSeq" id="WP_062535218.1">
    <property type="nucleotide sequence ID" value="NZ_DF970160.1"/>
</dbReference>
<gene>
    <name evidence="9" type="ORF">MBSD_0229</name>
    <name evidence="10" type="ORF">MBSD_n0740</name>
</gene>
<dbReference type="Proteomes" id="UP000253740">
    <property type="component" value="Unassembled WGS sequence"/>
</dbReference>
<sequence>MTDFVLILIGAALADNFVLARMLGVEPWLDAPPRLAPAAARALVATLTLTLAAAAGWIVERALLQPLQAAFLRPFALILLAAWLAVAVARLLHRATPALATAAELRPALLGVDGAVLAAALLAATRPLDFVGAVALGLGAGLGFGLVLLMFAAMRARLAAAPVPAPFRGAPIALVTAALLALAFLGFAGMG</sequence>
<protein>
    <submittedName>
        <fullName evidence="9">Electron transport complex RsxE subunit</fullName>
    </submittedName>
    <submittedName>
        <fullName evidence="10">Electron transport complex subunit A</fullName>
    </submittedName>
</protein>
<evidence type="ECO:0000256" key="3">
    <source>
        <dbReference type="ARBA" id="ARBA00022519"/>
    </source>
</evidence>
<evidence type="ECO:0000313" key="9">
    <source>
        <dbReference type="EMBL" id="GAN43719.1"/>
    </source>
</evidence>
<keyword evidence="11" id="KW-1185">Reference proteome</keyword>
<proteinExistence type="predicted"/>
<dbReference type="AlphaFoldDB" id="A0A0K8QKH5"/>
<keyword evidence="7 8" id="KW-0472">Membrane</keyword>
<evidence type="ECO:0000313" key="10">
    <source>
        <dbReference type="EMBL" id="GAP65450.1"/>
    </source>
</evidence>
<evidence type="ECO:0000256" key="7">
    <source>
        <dbReference type="ARBA" id="ARBA00023136"/>
    </source>
</evidence>
<feature type="transmembrane region" description="Helical" evidence="8">
    <location>
        <begin position="38"/>
        <end position="59"/>
    </location>
</feature>
<dbReference type="PANTHER" id="PTHR30335:SF0">
    <property type="entry name" value="ION-TRANSLOCATING OXIDOREDUCTASE COMPLEX SUBUNIT A"/>
    <property type="match status" value="1"/>
</dbReference>
<keyword evidence="3" id="KW-1003">Cell membrane</keyword>
<feature type="transmembrane region" description="Helical" evidence="8">
    <location>
        <begin position="105"/>
        <end position="123"/>
    </location>
</feature>
<reference evidence="9" key="1">
    <citation type="submission" date="2015-03" db="EMBL/GenBank/DDBJ databases">
        <title>Draft genome sequence of Mizugakiibacter sediminis skMP5.</title>
        <authorList>
            <person name="Watanabe T."/>
            <person name="Kojima H."/>
            <person name="Fukui M."/>
        </authorList>
    </citation>
    <scope>NUCLEOTIDE SEQUENCE</scope>
    <source>
        <strain evidence="9">SkMP5</strain>
    </source>
</reference>
<dbReference type="PANTHER" id="PTHR30335">
    <property type="entry name" value="INTEGRAL MEMBRANE PROTEIN OF SOXR-REDUCING COMPLEX"/>
    <property type="match status" value="1"/>
</dbReference>
<keyword evidence="2" id="KW-0813">Transport</keyword>
<feature type="transmembrane region" description="Helical" evidence="8">
    <location>
        <begin position="71"/>
        <end position="93"/>
    </location>
</feature>
<dbReference type="Pfam" id="PF02508">
    <property type="entry name" value="Rnf-Nqr"/>
    <property type="match status" value="1"/>
</dbReference>
<keyword evidence="4 8" id="KW-0812">Transmembrane</keyword>
<keyword evidence="6 8" id="KW-1133">Transmembrane helix</keyword>
<accession>A0A0K8QKH5</accession>
<feature type="transmembrane region" description="Helical" evidence="8">
    <location>
        <begin position="172"/>
        <end position="190"/>
    </location>
</feature>
<keyword evidence="3" id="KW-0997">Cell inner membrane</keyword>
<evidence type="ECO:0000256" key="4">
    <source>
        <dbReference type="ARBA" id="ARBA00022692"/>
    </source>
</evidence>
<name>A0A0K8QKH5_9GAMM</name>
<dbReference type="EMBL" id="DF952378">
    <property type="protein sequence ID" value="GAN43719.1"/>
    <property type="molecule type" value="Genomic_DNA"/>
</dbReference>
<organism evidence="10">
    <name type="scientific">Mizugakiibacter sediminis</name>
    <dbReference type="NCBI Taxonomy" id="1475481"/>
    <lineage>
        <taxon>Bacteria</taxon>
        <taxon>Pseudomonadati</taxon>
        <taxon>Pseudomonadota</taxon>
        <taxon>Gammaproteobacteria</taxon>
        <taxon>Lysobacterales</taxon>
        <taxon>Rhodanobacteraceae</taxon>
        <taxon>Mizugakiibacter</taxon>
    </lineage>
</organism>
<dbReference type="GO" id="GO:0005886">
    <property type="term" value="C:plasma membrane"/>
    <property type="evidence" value="ECO:0007669"/>
    <property type="project" value="TreeGrafter"/>
</dbReference>
<dbReference type="STRING" id="1475481.GCA_000953855_00750"/>
<evidence type="ECO:0000256" key="2">
    <source>
        <dbReference type="ARBA" id="ARBA00022448"/>
    </source>
</evidence>
<dbReference type="PIRSF" id="PIRSF006102">
    <property type="entry name" value="NQR_DE"/>
    <property type="match status" value="1"/>
</dbReference>
<evidence type="ECO:0000256" key="1">
    <source>
        <dbReference type="ARBA" id="ARBA00004127"/>
    </source>
</evidence>
<feature type="transmembrane region" description="Helical" evidence="8">
    <location>
        <begin position="130"/>
        <end position="152"/>
    </location>
</feature>
<keyword evidence="5" id="KW-1278">Translocase</keyword>
<evidence type="ECO:0000313" key="11">
    <source>
        <dbReference type="Proteomes" id="UP000253740"/>
    </source>
</evidence>